<comment type="caution">
    <text evidence="1">The sequence shown here is derived from an EMBL/GenBank/DDBJ whole genome shotgun (WGS) entry which is preliminary data.</text>
</comment>
<dbReference type="STRING" id="467210.HMPREF1866_01082"/>
<evidence type="ECO:0000313" key="1">
    <source>
        <dbReference type="EMBL" id="KXB59043.1"/>
    </source>
</evidence>
<dbReference type="NCBIfam" id="TIGR03696">
    <property type="entry name" value="Rhs_assc_core"/>
    <property type="match status" value="1"/>
</dbReference>
<accession>A0A133ZUF0</accession>
<dbReference type="InterPro" id="IPR022385">
    <property type="entry name" value="Rhs_assc_core"/>
</dbReference>
<name>A0A133ZUF0_9FIRM</name>
<dbReference type="RefSeq" id="WP_278320403.1">
    <property type="nucleotide sequence ID" value="NZ_KQ959801.1"/>
</dbReference>
<sequence>AYEYDITGRLGLSYSNLGKARSYSYDGLGNRIGFKEYEEDTYGTQGHFQPFGYTGYRYDNVADTYFEQAREYVPGVGRFAGEDWIKGSMAYPYTLNSYGYCYGNPMGFVDIDGKTAKVATLANPSNATFNGDQ</sequence>
<feature type="non-terminal residue" evidence="1">
    <location>
        <position position="1"/>
    </location>
</feature>
<reference evidence="2" key="1">
    <citation type="submission" date="2016-01" db="EMBL/GenBank/DDBJ databases">
        <authorList>
            <person name="Mitreva M."/>
            <person name="Pepin K.H."/>
            <person name="Mihindukulasuriya K.A."/>
            <person name="Fulton R."/>
            <person name="Fronick C."/>
            <person name="O'Laughlin M."/>
            <person name="Miner T."/>
            <person name="Herter B."/>
            <person name="Rosa B.A."/>
            <person name="Cordes M."/>
            <person name="Tomlinson C."/>
            <person name="Wollam A."/>
            <person name="Palsikar V.B."/>
            <person name="Mardis E.R."/>
            <person name="Wilson R.K."/>
        </authorList>
    </citation>
    <scope>NUCLEOTIDE SEQUENCE [LARGE SCALE GENOMIC DNA]</scope>
    <source>
        <strain evidence="2">DNF00896</strain>
    </source>
</reference>
<keyword evidence="2" id="KW-1185">Reference proteome</keyword>
<dbReference type="PATRIC" id="fig|467210.3.peg.1071"/>
<gene>
    <name evidence="1" type="ORF">HMPREF1866_01082</name>
</gene>
<dbReference type="Gene3D" id="2.180.10.10">
    <property type="entry name" value="RHS repeat-associated core"/>
    <property type="match status" value="1"/>
</dbReference>
<evidence type="ECO:0000313" key="2">
    <source>
        <dbReference type="Proteomes" id="UP000070394"/>
    </source>
</evidence>
<dbReference type="AlphaFoldDB" id="A0A133ZUF0"/>
<protein>
    <submittedName>
        <fullName evidence="1">RHS repeat-associated core domain protein</fullName>
    </submittedName>
</protein>
<dbReference type="Proteomes" id="UP000070394">
    <property type="component" value="Unassembled WGS sequence"/>
</dbReference>
<dbReference type="EMBL" id="LSDA01000041">
    <property type="protein sequence ID" value="KXB59043.1"/>
    <property type="molecule type" value="Genomic_DNA"/>
</dbReference>
<organism evidence="1 2">
    <name type="scientific">Lachnoanaerobaculum saburreum</name>
    <dbReference type="NCBI Taxonomy" id="467210"/>
    <lineage>
        <taxon>Bacteria</taxon>
        <taxon>Bacillati</taxon>
        <taxon>Bacillota</taxon>
        <taxon>Clostridia</taxon>
        <taxon>Lachnospirales</taxon>
        <taxon>Lachnospiraceae</taxon>
        <taxon>Lachnoanaerobaculum</taxon>
    </lineage>
</organism>
<proteinExistence type="predicted"/>